<evidence type="ECO:0000256" key="1">
    <source>
        <dbReference type="SAM" id="MobiDB-lite"/>
    </source>
</evidence>
<name>A0A084WCL8_ANOSI</name>
<sequence>MQSAFRQQRSRRLVAQASWTVKEQDSPEEMSLRIHLVQDLPDECSRTLRGPWEPAIQHNPTPRSRHQRNTMIEPAPGPRSRQLSSERETEQE</sequence>
<dbReference type="Proteomes" id="UP000030765">
    <property type="component" value="Unassembled WGS sequence"/>
</dbReference>
<proteinExistence type="predicted"/>
<reference evidence="3" key="2">
    <citation type="submission" date="2020-05" db="UniProtKB">
        <authorList>
            <consortium name="EnsemblMetazoa"/>
        </authorList>
    </citation>
    <scope>IDENTIFICATION</scope>
</reference>
<reference evidence="2 4" key="1">
    <citation type="journal article" date="2014" name="BMC Genomics">
        <title>Genome sequence of Anopheles sinensis provides insight into genetics basis of mosquito competence for malaria parasites.</title>
        <authorList>
            <person name="Zhou D."/>
            <person name="Zhang D."/>
            <person name="Ding G."/>
            <person name="Shi L."/>
            <person name="Hou Q."/>
            <person name="Ye Y."/>
            <person name="Xu Y."/>
            <person name="Zhou H."/>
            <person name="Xiong C."/>
            <person name="Li S."/>
            <person name="Yu J."/>
            <person name="Hong S."/>
            <person name="Yu X."/>
            <person name="Zou P."/>
            <person name="Chen C."/>
            <person name="Chang X."/>
            <person name="Wang W."/>
            <person name="Lv Y."/>
            <person name="Sun Y."/>
            <person name="Ma L."/>
            <person name="Shen B."/>
            <person name="Zhu C."/>
        </authorList>
    </citation>
    <scope>NUCLEOTIDE SEQUENCE [LARGE SCALE GENOMIC DNA]</scope>
</reference>
<evidence type="ECO:0000313" key="2">
    <source>
        <dbReference type="EMBL" id="KFB47962.1"/>
    </source>
</evidence>
<accession>A0A084WCL8</accession>
<evidence type="ECO:0000313" key="4">
    <source>
        <dbReference type="Proteomes" id="UP000030765"/>
    </source>
</evidence>
<dbReference type="EMBL" id="KE525336">
    <property type="protein sequence ID" value="KFB47962.1"/>
    <property type="molecule type" value="Genomic_DNA"/>
</dbReference>
<evidence type="ECO:0000313" key="3">
    <source>
        <dbReference type="EnsemblMetazoa" id="ASIC016014-PA"/>
    </source>
</evidence>
<keyword evidence="4" id="KW-1185">Reference proteome</keyword>
<dbReference type="EnsemblMetazoa" id="ASIC016014-RA">
    <property type="protein sequence ID" value="ASIC016014-PA"/>
    <property type="gene ID" value="ASIC016014"/>
</dbReference>
<feature type="region of interest" description="Disordered" evidence="1">
    <location>
        <begin position="46"/>
        <end position="92"/>
    </location>
</feature>
<gene>
    <name evidence="2" type="ORF">ZHAS_00016014</name>
</gene>
<dbReference type="AlphaFoldDB" id="A0A084WCL8"/>
<protein>
    <submittedName>
        <fullName evidence="2 3">Uncharacterized protein</fullName>
    </submittedName>
</protein>
<organism evidence="2">
    <name type="scientific">Anopheles sinensis</name>
    <name type="common">Mosquito</name>
    <dbReference type="NCBI Taxonomy" id="74873"/>
    <lineage>
        <taxon>Eukaryota</taxon>
        <taxon>Metazoa</taxon>
        <taxon>Ecdysozoa</taxon>
        <taxon>Arthropoda</taxon>
        <taxon>Hexapoda</taxon>
        <taxon>Insecta</taxon>
        <taxon>Pterygota</taxon>
        <taxon>Neoptera</taxon>
        <taxon>Endopterygota</taxon>
        <taxon>Diptera</taxon>
        <taxon>Nematocera</taxon>
        <taxon>Culicoidea</taxon>
        <taxon>Culicidae</taxon>
        <taxon>Anophelinae</taxon>
        <taxon>Anopheles</taxon>
    </lineage>
</organism>
<dbReference type="VEuPathDB" id="VectorBase:ASIC016014"/>
<dbReference type="EMBL" id="ATLV01022738">
    <property type="status" value="NOT_ANNOTATED_CDS"/>
    <property type="molecule type" value="Genomic_DNA"/>
</dbReference>